<dbReference type="Proteomes" id="UP001381693">
    <property type="component" value="Unassembled WGS sequence"/>
</dbReference>
<protein>
    <submittedName>
        <fullName evidence="2">Uncharacterized protein</fullName>
    </submittedName>
</protein>
<feature type="region of interest" description="Disordered" evidence="1">
    <location>
        <begin position="1"/>
        <end position="36"/>
    </location>
</feature>
<keyword evidence="3" id="KW-1185">Reference proteome</keyword>
<reference evidence="2 3" key="1">
    <citation type="submission" date="2023-11" db="EMBL/GenBank/DDBJ databases">
        <title>Halocaridina rubra genome assembly.</title>
        <authorList>
            <person name="Smith C."/>
        </authorList>
    </citation>
    <scope>NUCLEOTIDE SEQUENCE [LARGE SCALE GENOMIC DNA]</scope>
    <source>
        <strain evidence="2">EP-1</strain>
        <tissue evidence="2">Whole</tissue>
    </source>
</reference>
<comment type="caution">
    <text evidence="2">The sequence shown here is derived from an EMBL/GenBank/DDBJ whole genome shotgun (WGS) entry which is preliminary data.</text>
</comment>
<organism evidence="2 3">
    <name type="scientific">Halocaridina rubra</name>
    <name type="common">Hawaiian red shrimp</name>
    <dbReference type="NCBI Taxonomy" id="373956"/>
    <lineage>
        <taxon>Eukaryota</taxon>
        <taxon>Metazoa</taxon>
        <taxon>Ecdysozoa</taxon>
        <taxon>Arthropoda</taxon>
        <taxon>Crustacea</taxon>
        <taxon>Multicrustacea</taxon>
        <taxon>Malacostraca</taxon>
        <taxon>Eumalacostraca</taxon>
        <taxon>Eucarida</taxon>
        <taxon>Decapoda</taxon>
        <taxon>Pleocyemata</taxon>
        <taxon>Caridea</taxon>
        <taxon>Atyoidea</taxon>
        <taxon>Atyidae</taxon>
        <taxon>Halocaridina</taxon>
    </lineage>
</organism>
<evidence type="ECO:0000313" key="2">
    <source>
        <dbReference type="EMBL" id="KAK7082136.1"/>
    </source>
</evidence>
<accession>A0AAN8XFX6</accession>
<name>A0AAN8XFX6_HALRR</name>
<evidence type="ECO:0000313" key="3">
    <source>
        <dbReference type="Proteomes" id="UP001381693"/>
    </source>
</evidence>
<dbReference type="EMBL" id="JAXCGZ010004173">
    <property type="protein sequence ID" value="KAK7082136.1"/>
    <property type="molecule type" value="Genomic_DNA"/>
</dbReference>
<proteinExistence type="predicted"/>
<feature type="compositionally biased region" description="Basic and acidic residues" evidence="1">
    <location>
        <begin position="65"/>
        <end position="82"/>
    </location>
</feature>
<feature type="region of interest" description="Disordered" evidence="1">
    <location>
        <begin position="55"/>
        <end position="107"/>
    </location>
</feature>
<evidence type="ECO:0000256" key="1">
    <source>
        <dbReference type="SAM" id="MobiDB-lite"/>
    </source>
</evidence>
<gene>
    <name evidence="2" type="ORF">SK128_001094</name>
</gene>
<dbReference type="AlphaFoldDB" id="A0AAN8XFX6"/>
<sequence>MKQETLRVTVSDPAGSLKKDEALSPDSQRSGSPLAFPKVGTVAKVGTLAKAFRKVFRSRTPSPSTEDKEDHFHHSGEARCDSSDYEGQDSFQIIMSPPPIPEDGQEQQHVFTMSSGCDSAFLSDDKEKDQARDLLCIHSPGVSKSQTYSALSEALHHAFLEGMVCSGAEDSFSGAQKPKVD</sequence>